<reference evidence="2" key="1">
    <citation type="submission" date="2013-07" db="EMBL/GenBank/DDBJ databases">
        <title>The Genome Sequence of Cryptococcus dejecticola CBS10117.</title>
        <authorList>
            <consortium name="The Broad Institute Genome Sequencing Platform"/>
            <person name="Cuomo C."/>
            <person name="Litvintseva A."/>
            <person name="Chen Y."/>
            <person name="Heitman J."/>
            <person name="Sun S."/>
            <person name="Springer D."/>
            <person name="Dromer F."/>
            <person name="Young S.K."/>
            <person name="Zeng Q."/>
            <person name="Gargeya S."/>
            <person name="Fitzgerald M."/>
            <person name="Abouelleil A."/>
            <person name="Alvarado L."/>
            <person name="Berlin A.M."/>
            <person name="Chapman S.B."/>
            <person name="Dewar J."/>
            <person name="Goldberg J."/>
            <person name="Griggs A."/>
            <person name="Gujja S."/>
            <person name="Hansen M."/>
            <person name="Howarth C."/>
            <person name="Imamovic A."/>
            <person name="Larimer J."/>
            <person name="McCowan C."/>
            <person name="Murphy C."/>
            <person name="Pearson M."/>
            <person name="Priest M."/>
            <person name="Roberts A."/>
            <person name="Saif S."/>
            <person name="Shea T."/>
            <person name="Sykes S."/>
            <person name="Wortman J."/>
            <person name="Nusbaum C."/>
            <person name="Birren B."/>
        </authorList>
    </citation>
    <scope>NUCLEOTIDE SEQUENCE [LARGE SCALE GENOMIC DNA]</scope>
    <source>
        <strain evidence="2">CBS 10117</strain>
    </source>
</reference>
<keyword evidence="4" id="KW-1185">Reference proteome</keyword>
<name>A0A1A6AAV4_9TREE</name>
<evidence type="ECO:0000256" key="1">
    <source>
        <dbReference type="SAM" id="MobiDB-lite"/>
    </source>
</evidence>
<protein>
    <submittedName>
        <fullName evidence="2">Uncharacterized protein</fullName>
    </submittedName>
</protein>
<dbReference type="EMBL" id="CP144532">
    <property type="protein sequence ID" value="WWC60624.1"/>
    <property type="molecule type" value="Genomic_DNA"/>
</dbReference>
<dbReference type="EMBL" id="KI894029">
    <property type="protein sequence ID" value="OBR87197.1"/>
    <property type="molecule type" value="Genomic_DNA"/>
</dbReference>
<dbReference type="RefSeq" id="XP_018265039.1">
    <property type="nucleotide sequence ID" value="XM_018406545.1"/>
</dbReference>
<dbReference type="GeneID" id="28966920"/>
<dbReference type="Proteomes" id="UP000078595">
    <property type="component" value="Chromosome 3"/>
</dbReference>
<accession>A0A1A6AAV4</accession>
<reference evidence="3" key="2">
    <citation type="submission" date="2013-07" db="EMBL/GenBank/DDBJ databases">
        <authorList>
            <consortium name="The Broad Institute Genome Sequencing Platform"/>
            <person name="Cuomo C."/>
            <person name="Litvintseva A."/>
            <person name="Chen Y."/>
            <person name="Heitman J."/>
            <person name="Sun S."/>
            <person name="Springer D."/>
            <person name="Dromer F."/>
            <person name="Young S.K."/>
            <person name="Zeng Q."/>
            <person name="Gargeya S."/>
            <person name="Fitzgerald M."/>
            <person name="Abouelleil A."/>
            <person name="Alvarado L."/>
            <person name="Berlin A.M."/>
            <person name="Chapman S.B."/>
            <person name="Dewar J."/>
            <person name="Goldberg J."/>
            <person name="Griggs A."/>
            <person name="Gujja S."/>
            <person name="Hansen M."/>
            <person name="Howarth C."/>
            <person name="Imamovic A."/>
            <person name="Larimer J."/>
            <person name="McCowan C."/>
            <person name="Murphy C."/>
            <person name="Pearson M."/>
            <person name="Priest M."/>
            <person name="Roberts A."/>
            <person name="Saif S."/>
            <person name="Shea T."/>
            <person name="Sykes S."/>
            <person name="Wortman J."/>
            <person name="Nusbaum C."/>
            <person name="Birren B."/>
        </authorList>
    </citation>
    <scope>NUCLEOTIDE SEQUENCE</scope>
    <source>
        <strain evidence="3">CBS 10117</strain>
    </source>
</reference>
<feature type="compositionally biased region" description="Basic and acidic residues" evidence="1">
    <location>
        <begin position="204"/>
        <end position="214"/>
    </location>
</feature>
<organism evidence="2">
    <name type="scientific">Kwoniella dejecticola CBS 10117</name>
    <dbReference type="NCBI Taxonomy" id="1296121"/>
    <lineage>
        <taxon>Eukaryota</taxon>
        <taxon>Fungi</taxon>
        <taxon>Dikarya</taxon>
        <taxon>Basidiomycota</taxon>
        <taxon>Agaricomycotina</taxon>
        <taxon>Tremellomycetes</taxon>
        <taxon>Tremellales</taxon>
        <taxon>Cryptococcaceae</taxon>
        <taxon>Kwoniella</taxon>
    </lineage>
</organism>
<evidence type="ECO:0000313" key="4">
    <source>
        <dbReference type="Proteomes" id="UP000078595"/>
    </source>
</evidence>
<dbReference type="AlphaFoldDB" id="A0A1A6AAV4"/>
<sequence length="242" mass="28008">MPFFDHGAWRDDFAQARNILRRAQANNTLHTLKSHEMTLVLQLKIHEYKWSRRDEDRDMHNVPADKEPWHDDGMKFVSATIEEIRNAASREIEHLSEAELVQIIQKMRAPGVPEPGFRIEYYPQTNSAANADADEHTTTSALAGMTAPSIFTAKATTTTTTTTIAAPKPRVVVSPHSQRLWQGTMWSFLVTYFLNLVRYLSRKRDPPEVKQARRDARRRRRREREKYRADGLISGSTHRKRS</sequence>
<dbReference type="VEuPathDB" id="FungiDB:I303_03221"/>
<dbReference type="KEGG" id="kdj:28966920"/>
<feature type="region of interest" description="Disordered" evidence="1">
    <location>
        <begin position="204"/>
        <end position="242"/>
    </location>
</feature>
<reference evidence="3" key="3">
    <citation type="submission" date="2024-02" db="EMBL/GenBank/DDBJ databases">
        <title>Comparative genomics of Cryptococcus and Kwoniella reveals pathogenesis evolution and contrasting modes of karyotype evolution via chromosome fusion or intercentromeric recombination.</title>
        <authorList>
            <person name="Coelho M.A."/>
            <person name="David-Palma M."/>
            <person name="Shea T."/>
            <person name="Bowers K."/>
            <person name="McGinley-Smith S."/>
            <person name="Mohammad A.W."/>
            <person name="Gnirke A."/>
            <person name="Yurkov A.M."/>
            <person name="Nowrousian M."/>
            <person name="Sun S."/>
            <person name="Cuomo C.A."/>
            <person name="Heitman J."/>
        </authorList>
    </citation>
    <scope>NUCLEOTIDE SEQUENCE</scope>
    <source>
        <strain evidence="3">CBS 10117</strain>
    </source>
</reference>
<proteinExistence type="predicted"/>
<evidence type="ECO:0000313" key="2">
    <source>
        <dbReference type="EMBL" id="OBR87197.1"/>
    </source>
</evidence>
<evidence type="ECO:0000313" key="3">
    <source>
        <dbReference type="EMBL" id="WWC60624.1"/>
    </source>
</evidence>
<gene>
    <name evidence="2" type="ORF">I303_03221</name>
    <name evidence="3" type="ORF">I303_103198</name>
</gene>